<feature type="compositionally biased region" description="Acidic residues" evidence="8">
    <location>
        <begin position="273"/>
        <end position="282"/>
    </location>
</feature>
<feature type="domain" description="Fibronectin type-III" evidence="12">
    <location>
        <begin position="1"/>
        <end position="72"/>
    </location>
</feature>
<dbReference type="InterPro" id="IPR029021">
    <property type="entry name" value="Prot-tyrosine_phosphatase-like"/>
</dbReference>
<name>A0A2G8JYC6_STIJA</name>
<protein>
    <recommendedName>
        <fullName evidence="2">protein-tyrosine-phosphatase</fullName>
        <ecNumber evidence="2">3.1.3.48</ecNumber>
    </recommendedName>
</protein>
<evidence type="ECO:0000256" key="3">
    <source>
        <dbReference type="ARBA" id="ARBA00022729"/>
    </source>
</evidence>
<dbReference type="EC" id="3.1.3.48" evidence="2"/>
<dbReference type="PROSITE" id="PS50853">
    <property type="entry name" value="FN3"/>
    <property type="match status" value="2"/>
</dbReference>
<evidence type="ECO:0000259" key="12">
    <source>
        <dbReference type="PROSITE" id="PS50853"/>
    </source>
</evidence>
<dbReference type="PROSITE" id="PS50055">
    <property type="entry name" value="TYR_PHOSPHATASE_PTP"/>
    <property type="match status" value="2"/>
</dbReference>
<evidence type="ECO:0000259" key="10">
    <source>
        <dbReference type="PROSITE" id="PS50055"/>
    </source>
</evidence>
<comment type="caution">
    <text evidence="13">The sequence shown here is derived from an EMBL/GenBank/DDBJ whole genome shotgun (WGS) entry which is preliminary data.</text>
</comment>
<dbReference type="STRING" id="307972.A0A2G8JYC6"/>
<dbReference type="InterPro" id="IPR000387">
    <property type="entry name" value="Tyr_Pase_dom"/>
</dbReference>
<evidence type="ECO:0000256" key="7">
    <source>
        <dbReference type="ARBA" id="ARBA00051722"/>
    </source>
</evidence>
<dbReference type="Proteomes" id="UP000230750">
    <property type="component" value="Unassembled WGS sequence"/>
</dbReference>
<dbReference type="OrthoDB" id="6058203at2759"/>
<feature type="region of interest" description="Disordered" evidence="8">
    <location>
        <begin position="256"/>
        <end position="302"/>
    </location>
</feature>
<proteinExistence type="predicted"/>
<keyword evidence="5" id="KW-0904">Protein phosphatase</keyword>
<dbReference type="AlphaFoldDB" id="A0A2G8JYC6"/>
<accession>A0A2G8JYC6</accession>
<dbReference type="CDD" id="cd00047">
    <property type="entry name" value="PTPc"/>
    <property type="match status" value="2"/>
</dbReference>
<keyword evidence="6 9" id="KW-0472">Membrane</keyword>
<dbReference type="InterPro" id="IPR003961">
    <property type="entry name" value="FN3_dom"/>
</dbReference>
<keyword evidence="4" id="KW-0378">Hydrolase</keyword>
<reference evidence="13 14" key="1">
    <citation type="journal article" date="2017" name="PLoS Biol.">
        <title>The sea cucumber genome provides insights into morphological evolution and visceral regeneration.</title>
        <authorList>
            <person name="Zhang X."/>
            <person name="Sun L."/>
            <person name="Yuan J."/>
            <person name="Sun Y."/>
            <person name="Gao Y."/>
            <person name="Zhang L."/>
            <person name="Li S."/>
            <person name="Dai H."/>
            <person name="Hamel J.F."/>
            <person name="Liu C."/>
            <person name="Yu Y."/>
            <person name="Liu S."/>
            <person name="Lin W."/>
            <person name="Guo K."/>
            <person name="Jin S."/>
            <person name="Xu P."/>
            <person name="Storey K.B."/>
            <person name="Huan P."/>
            <person name="Zhang T."/>
            <person name="Zhou Y."/>
            <person name="Zhang J."/>
            <person name="Lin C."/>
            <person name="Li X."/>
            <person name="Xing L."/>
            <person name="Huo D."/>
            <person name="Sun M."/>
            <person name="Wang L."/>
            <person name="Mercier A."/>
            <person name="Li F."/>
            <person name="Yang H."/>
            <person name="Xiang J."/>
        </authorList>
    </citation>
    <scope>NUCLEOTIDE SEQUENCE [LARGE SCALE GENOMIC DNA]</scope>
    <source>
        <strain evidence="13">Shaxun</strain>
        <tissue evidence="13">Muscle</tissue>
    </source>
</reference>
<dbReference type="InterPro" id="IPR016130">
    <property type="entry name" value="Tyr_Pase_AS"/>
</dbReference>
<feature type="transmembrane region" description="Helical" evidence="9">
    <location>
        <begin position="195"/>
        <end position="217"/>
    </location>
</feature>
<evidence type="ECO:0000313" key="13">
    <source>
        <dbReference type="EMBL" id="PIK40733.1"/>
    </source>
</evidence>
<dbReference type="Pfam" id="PF00102">
    <property type="entry name" value="Y_phosphatase"/>
    <property type="match status" value="2"/>
</dbReference>
<dbReference type="PANTHER" id="PTHR19134:SF560">
    <property type="entry name" value="PROTEIN-TYROSINE-PHOSPHATASE"/>
    <property type="match status" value="1"/>
</dbReference>
<evidence type="ECO:0000256" key="1">
    <source>
        <dbReference type="ARBA" id="ARBA00004167"/>
    </source>
</evidence>
<evidence type="ECO:0000256" key="4">
    <source>
        <dbReference type="ARBA" id="ARBA00022801"/>
    </source>
</evidence>
<feature type="domain" description="Tyrosine-protein phosphatase" evidence="10">
    <location>
        <begin position="611"/>
        <end position="847"/>
    </location>
</feature>
<evidence type="ECO:0000256" key="6">
    <source>
        <dbReference type="ARBA" id="ARBA00023136"/>
    </source>
</evidence>
<keyword evidence="13" id="KW-0675">Receptor</keyword>
<dbReference type="GO" id="GO:0016020">
    <property type="term" value="C:membrane"/>
    <property type="evidence" value="ECO:0007669"/>
    <property type="project" value="UniProtKB-SubCell"/>
</dbReference>
<feature type="compositionally biased region" description="Basic and acidic residues" evidence="8">
    <location>
        <begin position="283"/>
        <end position="302"/>
    </location>
</feature>
<dbReference type="SMART" id="SM00404">
    <property type="entry name" value="PTPc_motif"/>
    <property type="match status" value="2"/>
</dbReference>
<dbReference type="PROSITE" id="PS00383">
    <property type="entry name" value="TYR_PHOSPHATASE_1"/>
    <property type="match status" value="1"/>
</dbReference>
<dbReference type="SUPFAM" id="SSF49265">
    <property type="entry name" value="Fibronectin type III"/>
    <property type="match status" value="1"/>
</dbReference>
<evidence type="ECO:0000256" key="5">
    <source>
        <dbReference type="ARBA" id="ARBA00022912"/>
    </source>
</evidence>
<evidence type="ECO:0000256" key="2">
    <source>
        <dbReference type="ARBA" id="ARBA00013064"/>
    </source>
</evidence>
<dbReference type="InterPro" id="IPR036116">
    <property type="entry name" value="FN3_sf"/>
</dbReference>
<feature type="domain" description="Tyrosine specific protein phosphatases" evidence="11">
    <location>
        <begin position="758"/>
        <end position="834"/>
    </location>
</feature>
<dbReference type="CDD" id="cd00063">
    <property type="entry name" value="FN3"/>
    <property type="match status" value="2"/>
</dbReference>
<dbReference type="SUPFAM" id="SSF52799">
    <property type="entry name" value="(Phosphotyrosine protein) phosphatases II"/>
    <property type="match status" value="2"/>
</dbReference>
<sequence>MGEPPIVAYIPYYRKMSTKEWIAGPINNTSLTFTAVNLDSDTLYVFSVAAVREGEKGEGSRSPGISFRTHCDVAELSPVDVVAYLDVTSNAVNVSWQIPEDIVCTPGISFFNIYVEEVGIDGNPQLHKRIEGDIRWAILENLKKGNYTFLVTFTIDTESDFSETSEVISIVEDLTGTPDATTIPGTTAGGTDPGVVILIAILIAFIVVVSGVAVFIVMRKRKLTRDKDNCHANVGYNQNEVTLELENAYQAVGSSVVKPNQENDQFPVKTLGDETESEDEIKEGEKTQESDSEDKDHGNLHKPDAVRVDSLQQYFNHNLQEGRLEQEFSLLKPSKQYPWTVGEKNENRQKNRFRNMYTYDHSRVILKTITEDDHSDYYNASHIMTPDEKKLFIAAQGPNTASLNDFWRMVWSKNVSTIVMVTNLIEKGKDRCLQYWPNKVGSSQKFGHVQVTLQESTEFADYVIRKLFVVQFEESRVVHQFHFISWPDMGTPKQPTPLITFAQHVKQMHGTEETRPMVVHCSAGVGRTGTFIALYSLLDVIFTQEYVNVFKFVETLRESRINMVQTWKQYVYLYKCLVEAYLTNQTVTTKEMTHLAEDLNQEAPKKEYELLQVLEKEDMVYIDYLKKQANGRRPFSISETSYNLTFCLDGTLLKSYKKKDAYVATNYPQNGEVSGFWKLIYTWKCPLIVSLDQPDDKPSYWPDSGSVKYSVFSIDCKDTEITPDFTIRRFEVTQGNGKNAVTVHHLQLTSGPARGDFDAFMKLIKRVQNLQIMATLDGPTVVHCLDDSGLCGVFVAVLLEIERFEDTGNFDVFKTVRQLKETNESMLDSEILVIDTYTVLYCIAVIFYF</sequence>
<comment type="catalytic activity">
    <reaction evidence="7">
        <text>O-phospho-L-tyrosyl-[protein] + H2O = L-tyrosyl-[protein] + phosphate</text>
        <dbReference type="Rhea" id="RHEA:10684"/>
        <dbReference type="Rhea" id="RHEA-COMP:10136"/>
        <dbReference type="Rhea" id="RHEA-COMP:20101"/>
        <dbReference type="ChEBI" id="CHEBI:15377"/>
        <dbReference type="ChEBI" id="CHEBI:43474"/>
        <dbReference type="ChEBI" id="CHEBI:46858"/>
        <dbReference type="ChEBI" id="CHEBI:61978"/>
        <dbReference type="EC" id="3.1.3.48"/>
    </reaction>
</comment>
<dbReference type="FunFam" id="3.90.190.10:FF:000102">
    <property type="entry name" value="Receptor-type tyrosine-protein phosphatase"/>
    <property type="match status" value="1"/>
</dbReference>
<dbReference type="InterPro" id="IPR003595">
    <property type="entry name" value="Tyr_Pase_cat"/>
</dbReference>
<dbReference type="Gene3D" id="3.90.190.10">
    <property type="entry name" value="Protein tyrosine phosphatase superfamily"/>
    <property type="match status" value="2"/>
</dbReference>
<dbReference type="InterPro" id="IPR013783">
    <property type="entry name" value="Ig-like_fold"/>
</dbReference>
<dbReference type="Gene3D" id="2.60.40.10">
    <property type="entry name" value="Immunoglobulins"/>
    <property type="match status" value="2"/>
</dbReference>
<keyword evidence="9" id="KW-1133">Transmembrane helix</keyword>
<comment type="subcellular location">
    <subcellularLocation>
        <location evidence="1">Membrane</location>
        <topology evidence="1">Single-pass membrane protein</topology>
    </subcellularLocation>
</comment>
<feature type="domain" description="Tyrosine-protein phosphatase" evidence="10">
    <location>
        <begin position="324"/>
        <end position="580"/>
    </location>
</feature>
<dbReference type="SMART" id="SM00194">
    <property type="entry name" value="PTPc"/>
    <property type="match status" value="2"/>
</dbReference>
<keyword evidence="3" id="KW-0732">Signal</keyword>
<evidence type="ECO:0000256" key="9">
    <source>
        <dbReference type="SAM" id="Phobius"/>
    </source>
</evidence>
<feature type="domain" description="Fibronectin type-III" evidence="12">
    <location>
        <begin position="77"/>
        <end position="180"/>
    </location>
</feature>
<gene>
    <name evidence="13" type="ORF">BSL78_22414</name>
</gene>
<evidence type="ECO:0000313" key="14">
    <source>
        <dbReference type="Proteomes" id="UP000230750"/>
    </source>
</evidence>
<dbReference type="PRINTS" id="PR00700">
    <property type="entry name" value="PRTYPHPHTASE"/>
</dbReference>
<dbReference type="InterPro" id="IPR050348">
    <property type="entry name" value="Protein-Tyr_Phosphatase"/>
</dbReference>
<dbReference type="PANTHER" id="PTHR19134">
    <property type="entry name" value="RECEPTOR-TYPE TYROSINE-PROTEIN PHOSPHATASE"/>
    <property type="match status" value="1"/>
</dbReference>
<feature type="domain" description="Tyrosine specific protein phosphatases" evidence="11">
    <location>
        <begin position="499"/>
        <end position="571"/>
    </location>
</feature>
<keyword evidence="9" id="KW-0812">Transmembrane</keyword>
<organism evidence="13 14">
    <name type="scientific">Stichopus japonicus</name>
    <name type="common">Sea cucumber</name>
    <dbReference type="NCBI Taxonomy" id="307972"/>
    <lineage>
        <taxon>Eukaryota</taxon>
        <taxon>Metazoa</taxon>
        <taxon>Echinodermata</taxon>
        <taxon>Eleutherozoa</taxon>
        <taxon>Echinozoa</taxon>
        <taxon>Holothuroidea</taxon>
        <taxon>Aspidochirotacea</taxon>
        <taxon>Aspidochirotida</taxon>
        <taxon>Stichopodidae</taxon>
        <taxon>Apostichopus</taxon>
    </lineage>
</organism>
<dbReference type="EMBL" id="MRZV01001089">
    <property type="protein sequence ID" value="PIK40733.1"/>
    <property type="molecule type" value="Genomic_DNA"/>
</dbReference>
<keyword evidence="14" id="KW-1185">Reference proteome</keyword>
<dbReference type="PROSITE" id="PS50056">
    <property type="entry name" value="TYR_PHOSPHATASE_2"/>
    <property type="match status" value="2"/>
</dbReference>
<evidence type="ECO:0000259" key="11">
    <source>
        <dbReference type="PROSITE" id="PS50056"/>
    </source>
</evidence>
<dbReference type="InterPro" id="IPR000242">
    <property type="entry name" value="PTP_cat"/>
</dbReference>
<dbReference type="GO" id="GO:0004725">
    <property type="term" value="F:protein tyrosine phosphatase activity"/>
    <property type="evidence" value="ECO:0007669"/>
    <property type="project" value="UniProtKB-EC"/>
</dbReference>
<evidence type="ECO:0000256" key="8">
    <source>
        <dbReference type="SAM" id="MobiDB-lite"/>
    </source>
</evidence>